<name>A0ACC2SRU4_9FUNG</name>
<evidence type="ECO:0000313" key="1">
    <source>
        <dbReference type="EMBL" id="KAJ9065107.1"/>
    </source>
</evidence>
<protein>
    <submittedName>
        <fullName evidence="1">Uncharacterized protein</fullName>
    </submittedName>
</protein>
<evidence type="ECO:0000313" key="2">
    <source>
        <dbReference type="Proteomes" id="UP001165960"/>
    </source>
</evidence>
<reference evidence="1" key="1">
    <citation type="submission" date="2022-04" db="EMBL/GenBank/DDBJ databases">
        <title>Genome of the entomopathogenic fungus Entomophthora muscae.</title>
        <authorList>
            <person name="Elya C."/>
            <person name="Lovett B.R."/>
            <person name="Lee E."/>
            <person name="Macias A.M."/>
            <person name="Hajek A.E."/>
            <person name="De Bivort B.L."/>
            <person name="Kasson M.T."/>
            <person name="De Fine Licht H.H."/>
            <person name="Stajich J.E."/>
        </authorList>
    </citation>
    <scope>NUCLEOTIDE SEQUENCE</scope>
    <source>
        <strain evidence="1">Berkeley</strain>
    </source>
</reference>
<accession>A0ACC2SRU4</accession>
<keyword evidence="2" id="KW-1185">Reference proteome</keyword>
<organism evidence="1 2">
    <name type="scientific">Entomophthora muscae</name>
    <dbReference type="NCBI Taxonomy" id="34485"/>
    <lineage>
        <taxon>Eukaryota</taxon>
        <taxon>Fungi</taxon>
        <taxon>Fungi incertae sedis</taxon>
        <taxon>Zoopagomycota</taxon>
        <taxon>Entomophthoromycotina</taxon>
        <taxon>Entomophthoromycetes</taxon>
        <taxon>Entomophthorales</taxon>
        <taxon>Entomophthoraceae</taxon>
        <taxon>Entomophthora</taxon>
    </lineage>
</organism>
<sequence>MELLISKDKGTSLGAPIVYLSLNLLEPSPVDLNARGEDSAKDDDVFHEVETVGLHTFQRPPLSLPEPLPPEYPGTVKSFSYPCHRFIKAQGENGHLSVLALNQLRRLLQKTPEATLSEDNSQDGINQASSQDLHEISQFMRDVWRSLIIQCYWTLNLNVACLITLAAYETSIGERFQTLSQFTETMEHPFCN</sequence>
<comment type="caution">
    <text evidence="1">The sequence shown here is derived from an EMBL/GenBank/DDBJ whole genome shotgun (WGS) entry which is preliminary data.</text>
</comment>
<gene>
    <name evidence="1" type="ORF">DSO57_1023317</name>
</gene>
<proteinExistence type="predicted"/>
<dbReference type="Proteomes" id="UP001165960">
    <property type="component" value="Unassembled WGS sequence"/>
</dbReference>
<dbReference type="EMBL" id="QTSX02004381">
    <property type="protein sequence ID" value="KAJ9065107.1"/>
    <property type="molecule type" value="Genomic_DNA"/>
</dbReference>